<dbReference type="AlphaFoldDB" id="A0A0G4I2R3"/>
<dbReference type="VEuPathDB" id="CryptoDB:Cvel_10405"/>
<feature type="region of interest" description="Disordered" evidence="1">
    <location>
        <begin position="221"/>
        <end position="240"/>
    </location>
</feature>
<sequence>MEAHPMKGAVVQRDNRRKLVALHLKTRRSYGWADLAPDLSVRDPLAFKVKEIRNGRVKWLSIKHVFDIRGGRVPEEAVHAVSADPSASSSSSAVPSFSIVLAVPSVEGESRVIPEAAESQHVVPSNAGGEERAEDHGGPPAAEGASDKGNKVGGVELLGPIAENMETDEEPPSLVASTDRDGYVSDASLSRFEASGLGFGSDSSSSDEEWGVLGGRKLPRAREGPIVRQNPPKEEVEEMNKVDEVLQDPQWERFNTLCMMEVLREERARRVPEVTGGNWNDDFRGERGIPSFAGVIA</sequence>
<name>A0A0G4I2R3_9ALVE</name>
<reference evidence="2" key="1">
    <citation type="submission" date="2014-11" db="EMBL/GenBank/DDBJ databases">
        <authorList>
            <person name="Otto D Thomas"/>
            <person name="Naeem Raeece"/>
        </authorList>
    </citation>
    <scope>NUCLEOTIDE SEQUENCE</scope>
</reference>
<accession>A0A0G4I2R3</accession>
<dbReference type="EMBL" id="CDMZ01004860">
    <property type="protein sequence ID" value="CEM51127.1"/>
    <property type="molecule type" value="Genomic_DNA"/>
</dbReference>
<evidence type="ECO:0000313" key="2">
    <source>
        <dbReference type="EMBL" id="CEM51127.1"/>
    </source>
</evidence>
<dbReference type="PhylomeDB" id="A0A0G4I2R3"/>
<organism evidence="2">
    <name type="scientific">Chromera velia CCMP2878</name>
    <dbReference type="NCBI Taxonomy" id="1169474"/>
    <lineage>
        <taxon>Eukaryota</taxon>
        <taxon>Sar</taxon>
        <taxon>Alveolata</taxon>
        <taxon>Colpodellida</taxon>
        <taxon>Chromeraceae</taxon>
        <taxon>Chromera</taxon>
    </lineage>
</organism>
<evidence type="ECO:0000256" key="1">
    <source>
        <dbReference type="SAM" id="MobiDB-lite"/>
    </source>
</evidence>
<proteinExistence type="predicted"/>
<gene>
    <name evidence="2" type="ORF">Cvel_10405</name>
</gene>
<feature type="region of interest" description="Disordered" evidence="1">
    <location>
        <begin position="113"/>
        <end position="154"/>
    </location>
</feature>
<protein>
    <submittedName>
        <fullName evidence="2">Uncharacterized protein</fullName>
    </submittedName>
</protein>